<dbReference type="PANTHER" id="PTHR11219:SF69">
    <property type="entry name" value="TENEURIN-A"/>
    <property type="match status" value="1"/>
</dbReference>
<dbReference type="AlphaFoldDB" id="A0A7S0SS37"/>
<keyword evidence="2" id="KW-0677">Repeat</keyword>
<organism evidence="7">
    <name type="scientific">Chromulina nebulosa</name>
    <dbReference type="NCBI Taxonomy" id="96789"/>
    <lineage>
        <taxon>Eukaryota</taxon>
        <taxon>Sar</taxon>
        <taxon>Stramenopiles</taxon>
        <taxon>Ochrophyta</taxon>
        <taxon>Chrysophyceae</taxon>
        <taxon>Chromulinales</taxon>
        <taxon>Chromulinaceae</taxon>
        <taxon>Chromulina</taxon>
    </lineage>
</organism>
<keyword evidence="3 4" id="KW-1015">Disulfide bond</keyword>
<dbReference type="Gene3D" id="2.170.300.10">
    <property type="entry name" value="Tie2 ligand-binding domain superfamily"/>
    <property type="match status" value="1"/>
</dbReference>
<feature type="domain" description="EGF-like" evidence="6">
    <location>
        <begin position="72"/>
        <end position="107"/>
    </location>
</feature>
<dbReference type="EMBL" id="HBFD01000841">
    <property type="protein sequence ID" value="CAD8713874.1"/>
    <property type="molecule type" value="Transcribed_RNA"/>
</dbReference>
<keyword evidence="1 4" id="KW-0245">EGF-like domain</keyword>
<evidence type="ECO:0000256" key="2">
    <source>
        <dbReference type="ARBA" id="ARBA00022737"/>
    </source>
</evidence>
<feature type="disulfide bond" evidence="4">
    <location>
        <begin position="196"/>
        <end position="205"/>
    </location>
</feature>
<dbReference type="PROSITE" id="PS00022">
    <property type="entry name" value="EGF_1"/>
    <property type="match status" value="2"/>
</dbReference>
<comment type="caution">
    <text evidence="4">Lacks conserved residue(s) required for the propagation of feature annotation.</text>
</comment>
<reference evidence="7" key="1">
    <citation type="submission" date="2021-01" db="EMBL/GenBank/DDBJ databases">
        <authorList>
            <person name="Corre E."/>
            <person name="Pelletier E."/>
            <person name="Niang G."/>
            <person name="Scheremetjew M."/>
            <person name="Finn R."/>
            <person name="Kale V."/>
            <person name="Holt S."/>
            <person name="Cochrane G."/>
            <person name="Meng A."/>
            <person name="Brown T."/>
            <person name="Cohen L."/>
        </authorList>
    </citation>
    <scope>NUCLEOTIDE SEQUENCE</scope>
    <source>
        <strain evidence="7">UTEXLB2642</strain>
    </source>
</reference>
<evidence type="ECO:0000256" key="3">
    <source>
        <dbReference type="ARBA" id="ARBA00023157"/>
    </source>
</evidence>
<keyword evidence="5" id="KW-0732">Signal</keyword>
<evidence type="ECO:0000313" key="7">
    <source>
        <dbReference type="EMBL" id="CAD8713874.1"/>
    </source>
</evidence>
<dbReference type="GO" id="GO:0050839">
    <property type="term" value="F:cell adhesion molecule binding"/>
    <property type="evidence" value="ECO:0007669"/>
    <property type="project" value="TreeGrafter"/>
</dbReference>
<dbReference type="PRINTS" id="PR00011">
    <property type="entry name" value="EGFLAMININ"/>
</dbReference>
<evidence type="ECO:0000256" key="1">
    <source>
        <dbReference type="ARBA" id="ARBA00022536"/>
    </source>
</evidence>
<dbReference type="PROSITE" id="PS50026">
    <property type="entry name" value="EGF_3"/>
    <property type="match status" value="2"/>
</dbReference>
<evidence type="ECO:0000259" key="6">
    <source>
        <dbReference type="PROSITE" id="PS50026"/>
    </source>
</evidence>
<dbReference type="Pfam" id="PF07974">
    <property type="entry name" value="EGF_2"/>
    <property type="match status" value="1"/>
</dbReference>
<evidence type="ECO:0000256" key="4">
    <source>
        <dbReference type="PROSITE-ProRule" id="PRU00076"/>
    </source>
</evidence>
<dbReference type="InterPro" id="IPR051216">
    <property type="entry name" value="Teneurin"/>
</dbReference>
<dbReference type="PROSITE" id="PS01186">
    <property type="entry name" value="EGF_2"/>
    <property type="match status" value="1"/>
</dbReference>
<proteinExistence type="predicted"/>
<evidence type="ECO:0000256" key="5">
    <source>
        <dbReference type="SAM" id="SignalP"/>
    </source>
</evidence>
<dbReference type="GO" id="GO:0007157">
    <property type="term" value="P:heterophilic cell-cell adhesion via plasma membrane cell adhesion molecules"/>
    <property type="evidence" value="ECO:0007669"/>
    <property type="project" value="TreeGrafter"/>
</dbReference>
<sequence length="212" mass="23000">MERKMFFSILLLLLITYIYCNCPNGCSGHGSCGSNDKCTCYTRIDGDPAWTYADCSGRTCPKAIAWVGEVSNTNDAHPLTECSNKGTCDRKTGQCICYPNYDGIACDRTICPNRCSESGVCFTEYQLASEAGRTYSTPWDANKYVGCVCDLGRRGPDCSLLECPSGADVLGGYGNETGRDCSGRGICDYSSGICGCFHGYYGHRCEYQTVLG</sequence>
<accession>A0A7S0SS37</accession>
<feature type="domain" description="EGF-like" evidence="6">
    <location>
        <begin position="173"/>
        <end position="206"/>
    </location>
</feature>
<gene>
    <name evidence="7" type="ORF">CNEB1095_LOCUS562</name>
</gene>
<name>A0A7S0SS37_9STRA</name>
<dbReference type="InterPro" id="IPR013111">
    <property type="entry name" value="EGF_extracell"/>
</dbReference>
<dbReference type="GO" id="GO:0042803">
    <property type="term" value="F:protein homodimerization activity"/>
    <property type="evidence" value="ECO:0007669"/>
    <property type="project" value="TreeGrafter"/>
</dbReference>
<dbReference type="InterPro" id="IPR000742">
    <property type="entry name" value="EGF"/>
</dbReference>
<protein>
    <recommendedName>
        <fullName evidence="6">EGF-like domain-containing protein</fullName>
    </recommendedName>
</protein>
<feature type="chain" id="PRO_5030856646" description="EGF-like domain-containing protein" evidence="5">
    <location>
        <begin position="21"/>
        <end position="212"/>
    </location>
</feature>
<dbReference type="PANTHER" id="PTHR11219">
    <property type="entry name" value="TENEURIN AND N-ACETYLGLUCOSAMINE-1-PHOSPHODIESTER ALPHA-N-ACETYLGLUCOSAMINIDASE"/>
    <property type="match status" value="1"/>
</dbReference>
<feature type="signal peptide" evidence="5">
    <location>
        <begin position="1"/>
        <end position="20"/>
    </location>
</feature>
<dbReference type="GO" id="GO:0046982">
    <property type="term" value="F:protein heterodimerization activity"/>
    <property type="evidence" value="ECO:0007669"/>
    <property type="project" value="TreeGrafter"/>
</dbReference>
<feature type="disulfide bond" evidence="4">
    <location>
        <begin position="97"/>
        <end position="106"/>
    </location>
</feature>